<feature type="compositionally biased region" description="Polar residues" evidence="1">
    <location>
        <begin position="411"/>
        <end position="435"/>
    </location>
</feature>
<dbReference type="OrthoDB" id="3231532at2759"/>
<feature type="compositionally biased region" description="Basic and acidic residues" evidence="1">
    <location>
        <begin position="36"/>
        <end position="49"/>
    </location>
</feature>
<feature type="compositionally biased region" description="Low complexity" evidence="1">
    <location>
        <begin position="316"/>
        <end position="326"/>
    </location>
</feature>
<feature type="compositionally biased region" description="Basic and acidic residues" evidence="1">
    <location>
        <begin position="640"/>
        <end position="657"/>
    </location>
</feature>
<reference evidence="2 3" key="1">
    <citation type="journal article" date="2016" name="Mol. Biol. Evol.">
        <title>Comparative Genomics of Early-Diverging Mushroom-Forming Fungi Provides Insights into the Origins of Lignocellulose Decay Capabilities.</title>
        <authorList>
            <person name="Nagy L.G."/>
            <person name="Riley R."/>
            <person name="Tritt A."/>
            <person name="Adam C."/>
            <person name="Daum C."/>
            <person name="Floudas D."/>
            <person name="Sun H."/>
            <person name="Yadav J.S."/>
            <person name="Pangilinan J."/>
            <person name="Larsson K.H."/>
            <person name="Matsuura K."/>
            <person name="Barry K."/>
            <person name="Labutti K."/>
            <person name="Kuo R."/>
            <person name="Ohm R.A."/>
            <person name="Bhattacharya S.S."/>
            <person name="Shirouzu T."/>
            <person name="Yoshinaga Y."/>
            <person name="Martin F.M."/>
            <person name="Grigoriev I.V."/>
            <person name="Hibbett D.S."/>
        </authorList>
    </citation>
    <scope>NUCLEOTIDE SEQUENCE [LARGE SCALE GENOMIC DNA]</scope>
    <source>
        <strain evidence="2 3">93-53</strain>
    </source>
</reference>
<dbReference type="InParanoid" id="A0A165DXN6"/>
<feature type="compositionally biased region" description="Basic residues" evidence="1">
    <location>
        <begin position="256"/>
        <end position="266"/>
    </location>
</feature>
<feature type="compositionally biased region" description="Low complexity" evidence="1">
    <location>
        <begin position="867"/>
        <end position="878"/>
    </location>
</feature>
<evidence type="ECO:0000313" key="2">
    <source>
        <dbReference type="EMBL" id="KZT05832.1"/>
    </source>
</evidence>
<feature type="compositionally biased region" description="Pro residues" evidence="1">
    <location>
        <begin position="540"/>
        <end position="552"/>
    </location>
</feature>
<feature type="compositionally biased region" description="Basic and acidic residues" evidence="1">
    <location>
        <begin position="800"/>
        <end position="811"/>
    </location>
</feature>
<gene>
    <name evidence="2" type="ORF">LAESUDRAFT_714546</name>
</gene>
<feature type="region of interest" description="Disordered" evidence="1">
    <location>
        <begin position="536"/>
        <end position="556"/>
    </location>
</feature>
<dbReference type="STRING" id="1314785.A0A165DXN6"/>
<keyword evidence="3" id="KW-1185">Reference proteome</keyword>
<feature type="region of interest" description="Disordered" evidence="1">
    <location>
        <begin position="636"/>
        <end position="668"/>
    </location>
</feature>
<evidence type="ECO:0000256" key="1">
    <source>
        <dbReference type="SAM" id="MobiDB-lite"/>
    </source>
</evidence>
<proteinExistence type="predicted"/>
<feature type="region of interest" description="Disordered" evidence="1">
    <location>
        <begin position="701"/>
        <end position="879"/>
    </location>
</feature>
<feature type="region of interest" description="Disordered" evidence="1">
    <location>
        <begin position="105"/>
        <end position="165"/>
    </location>
</feature>
<feature type="region of interest" description="Disordered" evidence="1">
    <location>
        <begin position="196"/>
        <end position="435"/>
    </location>
</feature>
<dbReference type="AlphaFoldDB" id="A0A165DXN6"/>
<evidence type="ECO:0000313" key="3">
    <source>
        <dbReference type="Proteomes" id="UP000076871"/>
    </source>
</evidence>
<dbReference type="GeneID" id="63824106"/>
<feature type="region of interest" description="Disordered" evidence="1">
    <location>
        <begin position="1"/>
        <end position="53"/>
    </location>
</feature>
<name>A0A165DXN6_9APHY</name>
<feature type="compositionally biased region" description="Basic residues" evidence="1">
    <location>
        <begin position="1"/>
        <end position="10"/>
    </location>
</feature>
<protein>
    <submittedName>
        <fullName evidence="2">Uncharacterized protein</fullName>
    </submittedName>
</protein>
<feature type="compositionally biased region" description="Polar residues" evidence="1">
    <location>
        <begin position="222"/>
        <end position="244"/>
    </location>
</feature>
<feature type="compositionally biased region" description="Basic and acidic residues" evidence="1">
    <location>
        <begin position="719"/>
        <end position="736"/>
    </location>
</feature>
<accession>A0A165DXN6</accession>
<organism evidence="2 3">
    <name type="scientific">Laetiporus sulphureus 93-53</name>
    <dbReference type="NCBI Taxonomy" id="1314785"/>
    <lineage>
        <taxon>Eukaryota</taxon>
        <taxon>Fungi</taxon>
        <taxon>Dikarya</taxon>
        <taxon>Basidiomycota</taxon>
        <taxon>Agaricomycotina</taxon>
        <taxon>Agaricomycetes</taxon>
        <taxon>Polyporales</taxon>
        <taxon>Laetiporus</taxon>
    </lineage>
</organism>
<dbReference type="EMBL" id="KV427627">
    <property type="protein sequence ID" value="KZT05832.1"/>
    <property type="molecule type" value="Genomic_DNA"/>
</dbReference>
<feature type="region of interest" description="Disordered" evidence="1">
    <location>
        <begin position="933"/>
        <end position="957"/>
    </location>
</feature>
<feature type="compositionally biased region" description="Polar residues" evidence="1">
    <location>
        <begin position="785"/>
        <end position="797"/>
    </location>
</feature>
<feature type="compositionally biased region" description="Polar residues" evidence="1">
    <location>
        <begin position="857"/>
        <end position="866"/>
    </location>
</feature>
<sequence>MGFLSRRHTKKAADASAEPPLSGRPSLIASDTHSSSGRDKDSSSEDQHARSPWALFTTSIIPEPLHELPSWFRTDLDAWSCSSVSSFRSRYPMHSPAGPRWYRNHHLYPPKENPQPSQFSPSFPPMLSGTERSQESIRLPGANRPPSTSPSPTPNSSQLRIMDPNGKVRTRKLSQTDNVDMLDVTDPWGQNWHHESPYDVGLGDRNVVSDSESDPRVRRMSLNANTSRHRTVTPSPLSQSTSALHLNAVDSESPHIPRRLSKRRKPFVGLFSGHSEDGEHVRAKSSSAPPSSATSPLFKDEVARKKTSRRKSTAGLPLTSPSLSSLNVDSDRKEKHGSFMGRLARRLSAMRQPDKGRLSDGIDNGSPNEVAPNADPRPATSGAEASAEPANHEDIRSGGSLAFPQHATPPSLESDSALTTTTPTLNSSQSQSIENRASMGHSVIEAAPMLGNLCIANPDEISASSGASPVVQPKMISESVVVETPKVNGATLTTGEHEATTEVPVEPVPVIVETPASPEMREVPIRDVSVPTTVVEASPTWPPHPASPPPPKIQHSLPLTPKTERPLSMTSDQTIISSPENQTQELPSFIASVSNLASAISVDDPALARVSTIANPPSPRPVSATINPAKLMAFSQHTSESAKHHDESPMKVKESLQHVKSSSATKRRETETFMLVRSPSGSSHQQGEVIMGMGEQWEVVESPTSATFEAAKKGRRKERSGSKERDAIVGGREAKMHRASNSLDETAPQNRRQRSHDFPGEMGVPSSKSTQMPTVDSTHRGYTYDTVSSTRSHARSQLSHRRESEARSTSRHERHASAGAWPSSGVHDYANTTATKDARETDRHWKTRSMTFGADNSVVTSTTIGDSSQRSSLTSSDSHGARIEALTELHRATTLPSKHSDGSLHHFPLHAPYQGSHTIPQVHIPVPPAPIIYSSLPPAQSPSRSGRRRISRSFSGP</sequence>
<dbReference type="RefSeq" id="XP_040763572.1">
    <property type="nucleotide sequence ID" value="XM_040907077.1"/>
</dbReference>
<feature type="compositionally biased region" description="Polar residues" evidence="1">
    <location>
        <begin position="739"/>
        <end position="750"/>
    </location>
</feature>
<dbReference type="Proteomes" id="UP000076871">
    <property type="component" value="Unassembled WGS sequence"/>
</dbReference>
<feature type="compositionally biased region" description="Polar residues" evidence="1">
    <location>
        <begin position="766"/>
        <end position="776"/>
    </location>
</feature>
<feature type="compositionally biased region" description="Low complexity" evidence="1">
    <location>
        <begin position="284"/>
        <end position="296"/>
    </location>
</feature>